<reference evidence="1 2" key="1">
    <citation type="journal article" date="2020" name="ISME J.">
        <title>Uncovering the hidden diversity of litter-decomposition mechanisms in mushroom-forming fungi.</title>
        <authorList>
            <person name="Floudas D."/>
            <person name="Bentzer J."/>
            <person name="Ahren D."/>
            <person name="Johansson T."/>
            <person name="Persson P."/>
            <person name="Tunlid A."/>
        </authorList>
    </citation>
    <scope>NUCLEOTIDE SEQUENCE [LARGE SCALE GENOMIC DNA]</scope>
    <source>
        <strain evidence="1 2">CBS 291.85</strain>
    </source>
</reference>
<organism evidence="1 2">
    <name type="scientific">Tetrapyrgos nigripes</name>
    <dbReference type="NCBI Taxonomy" id="182062"/>
    <lineage>
        <taxon>Eukaryota</taxon>
        <taxon>Fungi</taxon>
        <taxon>Dikarya</taxon>
        <taxon>Basidiomycota</taxon>
        <taxon>Agaricomycotina</taxon>
        <taxon>Agaricomycetes</taxon>
        <taxon>Agaricomycetidae</taxon>
        <taxon>Agaricales</taxon>
        <taxon>Marasmiineae</taxon>
        <taxon>Marasmiaceae</taxon>
        <taxon>Tetrapyrgos</taxon>
    </lineage>
</organism>
<name>A0A8H5CLR8_9AGAR</name>
<dbReference type="EMBL" id="JAACJM010000133">
    <property type="protein sequence ID" value="KAF5343818.1"/>
    <property type="molecule type" value="Genomic_DNA"/>
</dbReference>
<evidence type="ECO:0000313" key="2">
    <source>
        <dbReference type="Proteomes" id="UP000559256"/>
    </source>
</evidence>
<proteinExistence type="predicted"/>
<sequence length="267" mass="30305">MHTQNVPIEDLIQYIDRMKKRARQTRKSANAVADAFKEVNRGVSRLIDTYLPRQIASAEDEGRRAAISGRRHRRATRIAGYIIEHLPDLGTEITVATTLSAQFSPNLPIIILPIAFAGTAFLVKCTATVVRDTCSKIAEERQVKEKSVIQIISELNAIAGTLAALRGSVVDFVRWWDSEVNELTLLKKAISKQESIGDSKWTNVFGKWKEIGRCYQEYNHEVRMDPFDVTRRSLLKDFAGKINILRSWYPDECNDKLLPYAKSARLQ</sequence>
<dbReference type="Proteomes" id="UP000559256">
    <property type="component" value="Unassembled WGS sequence"/>
</dbReference>
<keyword evidence="2" id="KW-1185">Reference proteome</keyword>
<dbReference type="AlphaFoldDB" id="A0A8H5CLR8"/>
<protein>
    <submittedName>
        <fullName evidence="1">Uncharacterized protein</fullName>
    </submittedName>
</protein>
<comment type="caution">
    <text evidence="1">The sequence shown here is derived from an EMBL/GenBank/DDBJ whole genome shotgun (WGS) entry which is preliminary data.</text>
</comment>
<gene>
    <name evidence="1" type="ORF">D9758_016223</name>
</gene>
<evidence type="ECO:0000313" key="1">
    <source>
        <dbReference type="EMBL" id="KAF5343818.1"/>
    </source>
</evidence>
<accession>A0A8H5CLR8</accession>